<evidence type="ECO:0000256" key="1">
    <source>
        <dbReference type="ARBA" id="ARBA00000098"/>
    </source>
</evidence>
<comment type="cofactor">
    <cofactor evidence="2">
        <name>Zn(2+)</name>
        <dbReference type="ChEBI" id="CHEBI:29105"/>
    </cofactor>
</comment>
<evidence type="ECO:0000256" key="4">
    <source>
        <dbReference type="ARBA" id="ARBA00012564"/>
    </source>
</evidence>
<sequence length="535" mass="59732">MKPILHTLIFALCPFLLFGSDPYPLNPAIDVQHYAFRLRLSAETNNIVGKTAIEVLLKQDVETFALDLQNETAAGGMKIVTLQVNGQQTAFRHTDSKINIDASGKAGEMLKVVIEYEGVPLDGLIIGTNLFGEKTFFGDNWPDRAHQWLPTVDHPSDKATCEFIIEAPVYYQVVANGRLKEETVLSNDTKLTHWIESVPISTKVMVFGAAAFAIDHVGSVGNIPVSSWVYHQNKNAGFHDYAPAKEILATLQNIIGPYPFEKLANVQSKTKFGGMENAGNIFYYEKSVSGERKIEGLIAHEVAHQWFGNSASEKDWHHVWLSEGFATYFTQVYMEKTYGRDSLQVGMKRMLPKIDEYHAKNPTSAIVDTSIIELKKLLSPNTYQKAGWVLHMLRKQVGDEAFFDGVRTYYDTYKLSNALTSDFQAVMEQASGQQLGWFFDQWIFQPLLPELSLSWKYSKKLRKLSVEVKSPGLSKSVRLPLEVGIQGADGTISAIKIIDVFGESTSAEWDIAEMPAGIIADPNVWLLAKVKVVGK</sequence>
<dbReference type="Pfam" id="PF01433">
    <property type="entry name" value="Peptidase_M1"/>
    <property type="match status" value="1"/>
</dbReference>
<dbReference type="InterPro" id="IPR045357">
    <property type="entry name" value="Aminopeptidase_N-like_N"/>
</dbReference>
<evidence type="ECO:0000256" key="2">
    <source>
        <dbReference type="ARBA" id="ARBA00001947"/>
    </source>
</evidence>
<keyword evidence="10" id="KW-0862">Zinc</keyword>
<dbReference type="PANTHER" id="PTHR11533">
    <property type="entry name" value="PROTEASE M1 ZINC METALLOPROTEASE"/>
    <property type="match status" value="1"/>
</dbReference>
<dbReference type="Gene3D" id="1.10.390.10">
    <property type="entry name" value="Neutral Protease Domain 2"/>
    <property type="match status" value="1"/>
</dbReference>
<accession>A0ABZ0ISP5</accession>
<organism evidence="14 15">
    <name type="scientific">Imperialibacter roseus</name>
    <dbReference type="NCBI Taxonomy" id="1324217"/>
    <lineage>
        <taxon>Bacteria</taxon>
        <taxon>Pseudomonadati</taxon>
        <taxon>Bacteroidota</taxon>
        <taxon>Cytophagia</taxon>
        <taxon>Cytophagales</taxon>
        <taxon>Flammeovirgaceae</taxon>
        <taxon>Imperialibacter</taxon>
    </lineage>
</organism>
<keyword evidence="6 14" id="KW-0031">Aminopeptidase</keyword>
<reference evidence="14 15" key="1">
    <citation type="journal article" date="2023" name="Microbiol. Resour. Announc.">
        <title>Complete Genome Sequence of Imperialibacter roseus strain P4T.</title>
        <authorList>
            <person name="Tizabi D.R."/>
            <person name="Bachvaroff T."/>
            <person name="Hill R.T."/>
        </authorList>
    </citation>
    <scope>NUCLEOTIDE SEQUENCE [LARGE SCALE GENOMIC DNA]</scope>
    <source>
        <strain evidence="14 15">P4T</strain>
    </source>
</reference>
<proteinExistence type="inferred from homology"/>
<dbReference type="SUPFAM" id="SSF63737">
    <property type="entry name" value="Leukotriene A4 hydrolase N-terminal domain"/>
    <property type="match status" value="1"/>
</dbReference>
<evidence type="ECO:0000313" key="14">
    <source>
        <dbReference type="EMBL" id="WOK08068.1"/>
    </source>
</evidence>
<dbReference type="Pfam" id="PF17900">
    <property type="entry name" value="Peptidase_M1_N"/>
    <property type="match status" value="1"/>
</dbReference>
<evidence type="ECO:0000259" key="13">
    <source>
        <dbReference type="Pfam" id="PF17900"/>
    </source>
</evidence>
<evidence type="ECO:0000256" key="10">
    <source>
        <dbReference type="ARBA" id="ARBA00022833"/>
    </source>
</evidence>
<keyword evidence="7" id="KW-0645">Protease</keyword>
<protein>
    <recommendedName>
        <fullName evidence="5">Aminopeptidase N</fullName>
        <ecNumber evidence="4">3.4.11.2</ecNumber>
    </recommendedName>
</protein>
<evidence type="ECO:0000256" key="11">
    <source>
        <dbReference type="ARBA" id="ARBA00023049"/>
    </source>
</evidence>
<keyword evidence="11" id="KW-0482">Metalloprotease</keyword>
<feature type="domain" description="Peptidase M1 membrane alanine aminopeptidase" evidence="12">
    <location>
        <begin position="248"/>
        <end position="442"/>
    </location>
</feature>
<keyword evidence="15" id="KW-1185">Reference proteome</keyword>
<dbReference type="PANTHER" id="PTHR11533:SF174">
    <property type="entry name" value="PUROMYCIN-SENSITIVE AMINOPEPTIDASE-RELATED"/>
    <property type="match status" value="1"/>
</dbReference>
<keyword evidence="8" id="KW-0479">Metal-binding</keyword>
<dbReference type="EC" id="3.4.11.2" evidence="4"/>
<dbReference type="EMBL" id="CP136051">
    <property type="protein sequence ID" value="WOK08068.1"/>
    <property type="molecule type" value="Genomic_DNA"/>
</dbReference>
<dbReference type="InterPro" id="IPR001930">
    <property type="entry name" value="Peptidase_M1"/>
</dbReference>
<evidence type="ECO:0000256" key="3">
    <source>
        <dbReference type="ARBA" id="ARBA00010136"/>
    </source>
</evidence>
<dbReference type="PRINTS" id="PR00756">
    <property type="entry name" value="ALADIPTASE"/>
</dbReference>
<evidence type="ECO:0000256" key="8">
    <source>
        <dbReference type="ARBA" id="ARBA00022723"/>
    </source>
</evidence>
<evidence type="ECO:0000256" key="6">
    <source>
        <dbReference type="ARBA" id="ARBA00022438"/>
    </source>
</evidence>
<dbReference type="SUPFAM" id="SSF55486">
    <property type="entry name" value="Metalloproteases ('zincins'), catalytic domain"/>
    <property type="match status" value="1"/>
</dbReference>
<evidence type="ECO:0000259" key="12">
    <source>
        <dbReference type="Pfam" id="PF01433"/>
    </source>
</evidence>
<keyword evidence="9 14" id="KW-0378">Hydrolase</keyword>
<dbReference type="InterPro" id="IPR027268">
    <property type="entry name" value="Peptidase_M4/M1_CTD_sf"/>
</dbReference>
<dbReference type="InterPro" id="IPR014782">
    <property type="entry name" value="Peptidase_M1_dom"/>
</dbReference>
<gene>
    <name evidence="14" type="ORF">RT717_05405</name>
</gene>
<dbReference type="CDD" id="cd09603">
    <property type="entry name" value="M1_APN_like"/>
    <property type="match status" value="1"/>
</dbReference>
<evidence type="ECO:0000256" key="9">
    <source>
        <dbReference type="ARBA" id="ARBA00022801"/>
    </source>
</evidence>
<dbReference type="GO" id="GO:0004177">
    <property type="term" value="F:aminopeptidase activity"/>
    <property type="evidence" value="ECO:0007669"/>
    <property type="project" value="UniProtKB-KW"/>
</dbReference>
<evidence type="ECO:0000256" key="7">
    <source>
        <dbReference type="ARBA" id="ARBA00022670"/>
    </source>
</evidence>
<evidence type="ECO:0000313" key="15">
    <source>
        <dbReference type="Proteomes" id="UP001302349"/>
    </source>
</evidence>
<feature type="domain" description="Aminopeptidase N-like N-terminal" evidence="13">
    <location>
        <begin position="32"/>
        <end position="202"/>
    </location>
</feature>
<dbReference type="RefSeq" id="WP_317490714.1">
    <property type="nucleotide sequence ID" value="NZ_CP136051.1"/>
</dbReference>
<name>A0ABZ0ISP5_9BACT</name>
<dbReference type="Gene3D" id="2.60.40.1730">
    <property type="entry name" value="tricorn interacting facor f3 domain"/>
    <property type="match status" value="1"/>
</dbReference>
<dbReference type="InterPro" id="IPR050344">
    <property type="entry name" value="Peptidase_M1_aminopeptidases"/>
</dbReference>
<comment type="similarity">
    <text evidence="3">Belongs to the peptidase M1 family.</text>
</comment>
<dbReference type="Proteomes" id="UP001302349">
    <property type="component" value="Chromosome"/>
</dbReference>
<dbReference type="InterPro" id="IPR042097">
    <property type="entry name" value="Aminopeptidase_N-like_N_sf"/>
</dbReference>
<comment type="catalytic activity">
    <reaction evidence="1">
        <text>Release of an N-terminal amino acid, Xaa-|-Yaa- from a peptide, amide or arylamide. Xaa is preferably Ala, but may be most amino acids including Pro (slow action). When a terminal hydrophobic residue is followed by a prolyl residue, the two may be released as an intact Xaa-Pro dipeptide.</text>
        <dbReference type="EC" id="3.4.11.2"/>
    </reaction>
</comment>
<evidence type="ECO:0000256" key="5">
    <source>
        <dbReference type="ARBA" id="ARBA00015611"/>
    </source>
</evidence>